<dbReference type="EMBL" id="CADCXU010009670">
    <property type="protein sequence ID" value="CAB0000614.1"/>
    <property type="molecule type" value="Genomic_DNA"/>
</dbReference>
<dbReference type="AlphaFoldDB" id="A0A6H5GB20"/>
<reference evidence="1 2" key="1">
    <citation type="submission" date="2020-02" db="EMBL/GenBank/DDBJ databases">
        <authorList>
            <person name="Ferguson B K."/>
        </authorList>
    </citation>
    <scope>NUCLEOTIDE SEQUENCE [LARGE SCALE GENOMIC DNA]</scope>
</reference>
<keyword evidence="2" id="KW-1185">Reference proteome</keyword>
<dbReference type="Proteomes" id="UP000479000">
    <property type="component" value="Unassembled WGS sequence"/>
</dbReference>
<sequence length="52" mass="6469">MSLIYIFRRYKRMRGPGDCSEMRRQLRMLQPAGALPLQMSPRFRRRWRRRVS</sequence>
<organism evidence="1 2">
    <name type="scientific">Nesidiocoris tenuis</name>
    <dbReference type="NCBI Taxonomy" id="355587"/>
    <lineage>
        <taxon>Eukaryota</taxon>
        <taxon>Metazoa</taxon>
        <taxon>Ecdysozoa</taxon>
        <taxon>Arthropoda</taxon>
        <taxon>Hexapoda</taxon>
        <taxon>Insecta</taxon>
        <taxon>Pterygota</taxon>
        <taxon>Neoptera</taxon>
        <taxon>Paraneoptera</taxon>
        <taxon>Hemiptera</taxon>
        <taxon>Heteroptera</taxon>
        <taxon>Panheteroptera</taxon>
        <taxon>Cimicomorpha</taxon>
        <taxon>Miridae</taxon>
        <taxon>Dicyphina</taxon>
        <taxon>Nesidiocoris</taxon>
    </lineage>
</organism>
<proteinExistence type="predicted"/>
<protein>
    <submittedName>
        <fullName evidence="1">Uncharacterized protein</fullName>
    </submittedName>
</protein>
<accession>A0A6H5GB20</accession>
<evidence type="ECO:0000313" key="1">
    <source>
        <dbReference type="EMBL" id="CAB0000614.1"/>
    </source>
</evidence>
<name>A0A6H5GB20_9HEMI</name>
<evidence type="ECO:0000313" key="2">
    <source>
        <dbReference type="Proteomes" id="UP000479000"/>
    </source>
</evidence>
<gene>
    <name evidence="1" type="ORF">NTEN_LOCUS6401</name>
</gene>
<feature type="non-terminal residue" evidence="1">
    <location>
        <position position="52"/>
    </location>
</feature>